<dbReference type="OrthoDB" id="9813552at2"/>
<dbReference type="Gene3D" id="2.30.24.10">
    <property type="entry name" value="CAT RNA-binding domain"/>
    <property type="match status" value="1"/>
</dbReference>
<dbReference type="SUPFAM" id="SSF63520">
    <property type="entry name" value="PTS-regulatory domain, PRD"/>
    <property type="match status" value="1"/>
</dbReference>
<keyword evidence="3" id="KW-1185">Reference proteome</keyword>
<reference evidence="2 3" key="1">
    <citation type="submission" date="2013-04" db="EMBL/GenBank/DDBJ databases">
        <title>Complete genome sequence of Corynebacterium humireducens DSM 45392(T), isolated from a wastewater-fed microbial fuel cell.</title>
        <authorList>
            <person name="Ruckert C."/>
            <person name="Albersmeier A."/>
            <person name="Kalinowski J."/>
        </authorList>
    </citation>
    <scope>NUCLEOTIDE SEQUENCE [LARGE SCALE GENOMIC DNA]</scope>
    <source>
        <strain evidence="3">MFC-5</strain>
    </source>
</reference>
<evidence type="ECO:0000313" key="2">
    <source>
        <dbReference type="EMBL" id="AJE34065.1"/>
    </source>
</evidence>
<dbReference type="STRING" id="1223515.B842_11090"/>
<organism evidence="2 3">
    <name type="scientific">Corynebacterium humireducens NBRC 106098 = DSM 45392</name>
    <dbReference type="NCBI Taxonomy" id="1223515"/>
    <lineage>
        <taxon>Bacteria</taxon>
        <taxon>Bacillati</taxon>
        <taxon>Actinomycetota</taxon>
        <taxon>Actinomycetes</taxon>
        <taxon>Mycobacteriales</taxon>
        <taxon>Corynebacteriaceae</taxon>
        <taxon>Corynebacterium</taxon>
    </lineage>
</organism>
<dbReference type="InterPro" id="IPR011608">
    <property type="entry name" value="PRD"/>
</dbReference>
<dbReference type="GO" id="GO:0006355">
    <property type="term" value="P:regulation of DNA-templated transcription"/>
    <property type="evidence" value="ECO:0007669"/>
    <property type="project" value="InterPro"/>
</dbReference>
<proteinExistence type="predicted"/>
<dbReference type="RefSeq" id="WP_052437907.1">
    <property type="nucleotide sequence ID" value="NZ_BCSU01000001.1"/>
</dbReference>
<dbReference type="KEGG" id="chm:B842_11090"/>
<dbReference type="Pfam" id="PF03123">
    <property type="entry name" value="CAT_RBD"/>
    <property type="match status" value="1"/>
</dbReference>
<dbReference type="InterPro" id="IPR036650">
    <property type="entry name" value="CAT_RNA-bd_dom_sf"/>
</dbReference>
<dbReference type="InterPro" id="IPR004341">
    <property type="entry name" value="CAT_RNA-bd_dom"/>
</dbReference>
<dbReference type="Proteomes" id="UP000031524">
    <property type="component" value="Chromosome"/>
</dbReference>
<evidence type="ECO:0000313" key="3">
    <source>
        <dbReference type="Proteomes" id="UP000031524"/>
    </source>
</evidence>
<gene>
    <name evidence="2" type="ORF">B842_11090</name>
</gene>
<dbReference type="InterPro" id="IPR036634">
    <property type="entry name" value="PRD_sf"/>
</dbReference>
<accession>A0A0B5D4X6</accession>
<dbReference type="SUPFAM" id="SSF50151">
    <property type="entry name" value="SacY-like RNA-binding domain"/>
    <property type="match status" value="1"/>
</dbReference>
<feature type="domain" description="PRD" evidence="1">
    <location>
        <begin position="80"/>
        <end position="185"/>
    </location>
</feature>
<dbReference type="PROSITE" id="PS51372">
    <property type="entry name" value="PRD_2"/>
    <property type="match status" value="1"/>
</dbReference>
<dbReference type="AlphaFoldDB" id="A0A0B5D4X6"/>
<sequence length="294" mass="31986">MPDVHPTPTDAAAEGLRVVRVLSNNAVLARTAAEADEVILVGRGIGFRRRPGELLPTDAAGRRYVELSTDQVRFLQSMDSLDHAAMDVISAAVDLAVDLLGELHPSVYVVLAEHLSFAVQRVGLGETIRNSLLGEIRASFPLEFRAAELIVGYLNSHLEGVNLPVDEAAFIALHLNAARTGVTVKQPLAAANALAELVRTVCTQLSATTTALDGAPDRTLAIELNRLIRRVESGGFRTCLLHREIHRDLRRESDLSRQILCRILDVPSLPDHATGEAAFLAVFLHGWRQTVRPN</sequence>
<dbReference type="Pfam" id="PF00874">
    <property type="entry name" value="PRD"/>
    <property type="match status" value="1"/>
</dbReference>
<dbReference type="HOGENOM" id="CLU_078802_0_0_11"/>
<evidence type="ECO:0000259" key="1">
    <source>
        <dbReference type="PROSITE" id="PS51372"/>
    </source>
</evidence>
<dbReference type="Gene3D" id="1.10.1790.10">
    <property type="entry name" value="PRD domain"/>
    <property type="match status" value="1"/>
</dbReference>
<dbReference type="EMBL" id="CP005286">
    <property type="protein sequence ID" value="AJE34065.1"/>
    <property type="molecule type" value="Genomic_DNA"/>
</dbReference>
<name>A0A0B5D4X6_9CORY</name>
<dbReference type="SMART" id="SM01061">
    <property type="entry name" value="CAT_RBD"/>
    <property type="match status" value="1"/>
</dbReference>
<protein>
    <submittedName>
        <fullName evidence="2">Cryptic beta-glucoside bgl operon antiterminator</fullName>
    </submittedName>
</protein>
<dbReference type="GO" id="GO:0003723">
    <property type="term" value="F:RNA binding"/>
    <property type="evidence" value="ECO:0007669"/>
    <property type="project" value="InterPro"/>
</dbReference>